<dbReference type="Pfam" id="PF03372">
    <property type="entry name" value="Exo_endo_phos"/>
    <property type="match status" value="1"/>
</dbReference>
<dbReference type="InterPro" id="IPR050410">
    <property type="entry name" value="CCR4/nocturin_mRNA_transcr"/>
</dbReference>
<evidence type="ECO:0000313" key="3">
    <source>
        <dbReference type="Proteomes" id="UP000789572"/>
    </source>
</evidence>
<comment type="caution">
    <text evidence="2">The sequence shown here is derived from an EMBL/GenBank/DDBJ whole genome shotgun (WGS) entry which is preliminary data.</text>
</comment>
<dbReference type="Gene3D" id="3.60.10.10">
    <property type="entry name" value="Endonuclease/exonuclease/phosphatase"/>
    <property type="match status" value="1"/>
</dbReference>
<dbReference type="PANTHER" id="PTHR12121:SF36">
    <property type="entry name" value="ENDONUCLEASE_EXONUCLEASE_PHOSPHATASE DOMAIN-CONTAINING PROTEIN"/>
    <property type="match status" value="1"/>
</dbReference>
<dbReference type="AlphaFoldDB" id="A0A9N9DPN0"/>
<gene>
    <name evidence="2" type="ORF">POCULU_LOCUS9506</name>
</gene>
<reference evidence="2" key="1">
    <citation type="submission" date="2021-06" db="EMBL/GenBank/DDBJ databases">
        <authorList>
            <person name="Kallberg Y."/>
            <person name="Tangrot J."/>
            <person name="Rosling A."/>
        </authorList>
    </citation>
    <scope>NUCLEOTIDE SEQUENCE</scope>
    <source>
        <strain evidence="2">IA702</strain>
    </source>
</reference>
<dbReference type="SUPFAM" id="SSF56219">
    <property type="entry name" value="DNase I-like"/>
    <property type="match status" value="1"/>
</dbReference>
<sequence>MSTTDLPPLRIATFNIRFDGQSGLLSNQIKEQYVQSPIGTNQETPWRIRRPKVADTITFHKVDVVGFQEALYNQVQDFEYLFGSNWGWTGVGRDDGKKKGEFVPIFYNKNRLQLLESTSWWLSETPDVPGSIGWDAGLPRVVTQAKFLDRLTNKTFHHINTHFDDRGEKARDESARLILNRTQELNLTTHEAIILTGDFNVEEDSSCYKTLVGKQNSSDHEKDKFIFSDTRYDLSHDGTKSFGHQYTFTGFSSSEPLKRIDFVMIDSTSVGKSRVRTVNHGVIPNRFDDGMYISDHRAVVADL</sequence>
<name>A0A9N9DPN0_9GLOM</name>
<dbReference type="EMBL" id="CAJVPJ010003626">
    <property type="protein sequence ID" value="CAG8642666.1"/>
    <property type="molecule type" value="Genomic_DNA"/>
</dbReference>
<dbReference type="PANTHER" id="PTHR12121">
    <property type="entry name" value="CARBON CATABOLITE REPRESSOR PROTEIN 4"/>
    <property type="match status" value="1"/>
</dbReference>
<proteinExistence type="predicted"/>
<dbReference type="OrthoDB" id="276515at2759"/>
<evidence type="ECO:0000313" key="2">
    <source>
        <dbReference type="EMBL" id="CAG8642666.1"/>
    </source>
</evidence>
<evidence type="ECO:0000259" key="1">
    <source>
        <dbReference type="Pfam" id="PF03372"/>
    </source>
</evidence>
<dbReference type="GO" id="GO:0000175">
    <property type="term" value="F:3'-5'-RNA exonuclease activity"/>
    <property type="evidence" value="ECO:0007669"/>
    <property type="project" value="TreeGrafter"/>
</dbReference>
<protein>
    <submittedName>
        <fullName evidence="2">2367_t:CDS:1</fullName>
    </submittedName>
</protein>
<dbReference type="CDD" id="cd09083">
    <property type="entry name" value="EEP-1"/>
    <property type="match status" value="1"/>
</dbReference>
<feature type="domain" description="Endonuclease/exonuclease/phosphatase" evidence="1">
    <location>
        <begin position="12"/>
        <end position="296"/>
    </location>
</feature>
<dbReference type="InterPro" id="IPR036691">
    <property type="entry name" value="Endo/exonu/phosph_ase_sf"/>
</dbReference>
<dbReference type="InterPro" id="IPR005135">
    <property type="entry name" value="Endo/exonuclease/phosphatase"/>
</dbReference>
<keyword evidence="3" id="KW-1185">Reference proteome</keyword>
<accession>A0A9N9DPN0</accession>
<organism evidence="2 3">
    <name type="scientific">Paraglomus occultum</name>
    <dbReference type="NCBI Taxonomy" id="144539"/>
    <lineage>
        <taxon>Eukaryota</taxon>
        <taxon>Fungi</taxon>
        <taxon>Fungi incertae sedis</taxon>
        <taxon>Mucoromycota</taxon>
        <taxon>Glomeromycotina</taxon>
        <taxon>Glomeromycetes</taxon>
        <taxon>Paraglomerales</taxon>
        <taxon>Paraglomeraceae</taxon>
        <taxon>Paraglomus</taxon>
    </lineage>
</organism>
<feature type="non-terminal residue" evidence="2">
    <location>
        <position position="303"/>
    </location>
</feature>
<dbReference type="Proteomes" id="UP000789572">
    <property type="component" value="Unassembled WGS sequence"/>
</dbReference>